<organism evidence="1 2">
    <name type="scientific">Methylocaldum marinum</name>
    <dbReference type="NCBI Taxonomy" id="1432792"/>
    <lineage>
        <taxon>Bacteria</taxon>
        <taxon>Pseudomonadati</taxon>
        <taxon>Pseudomonadota</taxon>
        <taxon>Gammaproteobacteria</taxon>
        <taxon>Methylococcales</taxon>
        <taxon>Methylococcaceae</taxon>
        <taxon>Methylocaldum</taxon>
    </lineage>
</organism>
<evidence type="ECO:0000313" key="2">
    <source>
        <dbReference type="Proteomes" id="UP000266313"/>
    </source>
</evidence>
<reference evidence="1 2" key="1">
    <citation type="submission" date="2016-12" db="EMBL/GenBank/DDBJ databases">
        <title>Genome sequencing of Methylocaldum marinum.</title>
        <authorList>
            <person name="Takeuchi M."/>
            <person name="Kamagata Y."/>
            <person name="Hiraoka S."/>
            <person name="Oshima K."/>
            <person name="Hattori M."/>
            <person name="Iwasaki W."/>
        </authorList>
    </citation>
    <scope>NUCLEOTIDE SEQUENCE [LARGE SCALE GENOMIC DNA]</scope>
    <source>
        <strain evidence="1 2">S8</strain>
    </source>
</reference>
<dbReference type="KEGG" id="mmai:sS8_3279"/>
<dbReference type="EMBL" id="AP017928">
    <property type="protein sequence ID" value="BBA35222.1"/>
    <property type="molecule type" value="Genomic_DNA"/>
</dbReference>
<sequence>MFLSVEIVSKVTGKSRFAAQARYGDGGIGRGAAAAGKQGFGRDFFVCFRVVRYGKNQVV</sequence>
<dbReference type="Proteomes" id="UP000266313">
    <property type="component" value="Chromosome"/>
</dbReference>
<protein>
    <submittedName>
        <fullName evidence="1">Uncharacterized protein</fullName>
    </submittedName>
</protein>
<name>A0A250KUG0_9GAMM</name>
<proteinExistence type="predicted"/>
<dbReference type="AlphaFoldDB" id="A0A250KUG0"/>
<gene>
    <name evidence="1" type="ORF">sS8_3279</name>
</gene>
<accession>A0A250KUG0</accession>
<keyword evidence="2" id="KW-1185">Reference proteome</keyword>
<evidence type="ECO:0000313" key="1">
    <source>
        <dbReference type="EMBL" id="BBA35222.1"/>
    </source>
</evidence>